<protein>
    <submittedName>
        <fullName evidence="2">Uncharacterized protein</fullName>
    </submittedName>
</protein>
<gene>
    <name evidence="2" type="ORF">NTEN_LOCUS18693</name>
</gene>
<organism evidence="2 3">
    <name type="scientific">Nesidiocoris tenuis</name>
    <dbReference type="NCBI Taxonomy" id="355587"/>
    <lineage>
        <taxon>Eukaryota</taxon>
        <taxon>Metazoa</taxon>
        <taxon>Ecdysozoa</taxon>
        <taxon>Arthropoda</taxon>
        <taxon>Hexapoda</taxon>
        <taxon>Insecta</taxon>
        <taxon>Pterygota</taxon>
        <taxon>Neoptera</taxon>
        <taxon>Paraneoptera</taxon>
        <taxon>Hemiptera</taxon>
        <taxon>Heteroptera</taxon>
        <taxon>Panheteroptera</taxon>
        <taxon>Cimicomorpha</taxon>
        <taxon>Miridae</taxon>
        <taxon>Dicyphina</taxon>
        <taxon>Nesidiocoris</taxon>
    </lineage>
</organism>
<dbReference type="Proteomes" id="UP000479000">
    <property type="component" value="Unassembled WGS sequence"/>
</dbReference>
<feature type="non-terminal residue" evidence="2">
    <location>
        <position position="128"/>
    </location>
</feature>
<feature type="compositionally biased region" description="Basic and acidic residues" evidence="1">
    <location>
        <begin position="94"/>
        <end position="118"/>
    </location>
</feature>
<feature type="region of interest" description="Disordered" evidence="1">
    <location>
        <begin position="82"/>
        <end position="128"/>
    </location>
</feature>
<evidence type="ECO:0000313" key="2">
    <source>
        <dbReference type="EMBL" id="CAB0014241.1"/>
    </source>
</evidence>
<proteinExistence type="predicted"/>
<evidence type="ECO:0000256" key="1">
    <source>
        <dbReference type="SAM" id="MobiDB-lite"/>
    </source>
</evidence>
<name>A0A6H5HAW2_9HEMI</name>
<feature type="compositionally biased region" description="Basic residues" evidence="1">
    <location>
        <begin position="82"/>
        <end position="93"/>
    </location>
</feature>
<dbReference type="AlphaFoldDB" id="A0A6H5HAW2"/>
<accession>A0A6H5HAW2</accession>
<dbReference type="EMBL" id="CADCXU010027554">
    <property type="protein sequence ID" value="CAB0014241.1"/>
    <property type="molecule type" value="Genomic_DNA"/>
</dbReference>
<sequence length="128" mass="14827">MSRTPLRPFGRNISVSIAISPDEFLTFPFPFPGKIVRKRQHAGRIRWRPSIFLEDVHDLLPGIPPLREGSAIGLTIRALKLRTRTRAKKMTQRGRKDENKRKKGKRDDKNESKSKGQEQKPVQKLNFE</sequence>
<reference evidence="2 3" key="1">
    <citation type="submission" date="2020-02" db="EMBL/GenBank/DDBJ databases">
        <authorList>
            <person name="Ferguson B K."/>
        </authorList>
    </citation>
    <scope>NUCLEOTIDE SEQUENCE [LARGE SCALE GENOMIC DNA]</scope>
</reference>
<evidence type="ECO:0000313" key="3">
    <source>
        <dbReference type="Proteomes" id="UP000479000"/>
    </source>
</evidence>
<keyword evidence="3" id="KW-1185">Reference proteome</keyword>